<keyword evidence="4" id="KW-0503">Monooxygenase</keyword>
<protein>
    <recommendedName>
        <fullName evidence="5">Luciferase-like domain-containing protein</fullName>
    </recommendedName>
</protein>
<dbReference type="InterPro" id="IPR011251">
    <property type="entry name" value="Luciferase-like_dom"/>
</dbReference>
<evidence type="ECO:0000313" key="7">
    <source>
        <dbReference type="Proteomes" id="UP000247892"/>
    </source>
</evidence>
<dbReference type="PANTHER" id="PTHR42847:SF4">
    <property type="entry name" value="ALKANESULFONATE MONOOXYGENASE-RELATED"/>
    <property type="match status" value="1"/>
</dbReference>
<comment type="caution">
    <text evidence="6">The sequence shown here is derived from an EMBL/GenBank/DDBJ whole genome shotgun (WGS) entry which is preliminary data.</text>
</comment>
<dbReference type="EMBL" id="MASU01000036">
    <property type="protein sequence ID" value="PXY16706.1"/>
    <property type="molecule type" value="Genomic_DNA"/>
</dbReference>
<keyword evidence="1" id="KW-0285">Flavoprotein</keyword>
<keyword evidence="7" id="KW-1185">Reference proteome</keyword>
<evidence type="ECO:0000256" key="4">
    <source>
        <dbReference type="ARBA" id="ARBA00023033"/>
    </source>
</evidence>
<evidence type="ECO:0000259" key="5">
    <source>
        <dbReference type="Pfam" id="PF00296"/>
    </source>
</evidence>
<dbReference type="Gene3D" id="3.20.20.30">
    <property type="entry name" value="Luciferase-like domain"/>
    <property type="match status" value="1"/>
</dbReference>
<dbReference type="SUPFAM" id="SSF51679">
    <property type="entry name" value="Bacterial luciferase-like"/>
    <property type="match status" value="1"/>
</dbReference>
<organism evidence="6 7">
    <name type="scientific">Prauserella flavalba</name>
    <dbReference type="NCBI Taxonomy" id="1477506"/>
    <lineage>
        <taxon>Bacteria</taxon>
        <taxon>Bacillati</taxon>
        <taxon>Actinomycetota</taxon>
        <taxon>Actinomycetes</taxon>
        <taxon>Pseudonocardiales</taxon>
        <taxon>Pseudonocardiaceae</taxon>
        <taxon>Prauserella</taxon>
    </lineage>
</organism>
<dbReference type="PANTHER" id="PTHR42847">
    <property type="entry name" value="ALKANESULFONATE MONOOXYGENASE"/>
    <property type="match status" value="1"/>
</dbReference>
<reference evidence="6 7" key="1">
    <citation type="submission" date="2016-07" db="EMBL/GenBank/DDBJ databases">
        <title>Draft genome sequence of Prauserella sp. YIM 121212, isolated from alkaline soil.</title>
        <authorList>
            <person name="Ruckert C."/>
            <person name="Albersmeier A."/>
            <person name="Jiang C.-L."/>
            <person name="Jiang Y."/>
            <person name="Kalinowski J."/>
            <person name="Schneider O."/>
            <person name="Winkler A."/>
            <person name="Zotchev S.B."/>
        </authorList>
    </citation>
    <scope>NUCLEOTIDE SEQUENCE [LARGE SCALE GENOMIC DNA]</scope>
    <source>
        <strain evidence="6 7">YIM 121212</strain>
    </source>
</reference>
<feature type="domain" description="Luciferase-like" evidence="5">
    <location>
        <begin position="20"/>
        <end position="238"/>
    </location>
</feature>
<dbReference type="InterPro" id="IPR050172">
    <property type="entry name" value="SsuD_RutA_monooxygenase"/>
</dbReference>
<dbReference type="InterPro" id="IPR036661">
    <property type="entry name" value="Luciferase-like_sf"/>
</dbReference>
<keyword evidence="3" id="KW-0560">Oxidoreductase</keyword>
<evidence type="ECO:0000256" key="1">
    <source>
        <dbReference type="ARBA" id="ARBA00022630"/>
    </source>
</evidence>
<evidence type="ECO:0000256" key="2">
    <source>
        <dbReference type="ARBA" id="ARBA00022643"/>
    </source>
</evidence>
<evidence type="ECO:0000256" key="3">
    <source>
        <dbReference type="ARBA" id="ARBA00023002"/>
    </source>
</evidence>
<dbReference type="AlphaFoldDB" id="A0A318LLF5"/>
<dbReference type="Proteomes" id="UP000247892">
    <property type="component" value="Unassembled WGS sequence"/>
</dbReference>
<sequence length="299" mass="31801">MVRPRIGVMLPISDPFGTGVADIAGAAQHLERVGADSVWVGDHLAFHTPVVEATVALATAAAVTERVRLGFGVLLLALRHPAWTAKQITSLQVLSNERVDLGIGVGGENPDEWAAAGVPVGERARRTDTVLRALPDLLSGKPATVDAPYHVTVPTLSPHAKPPPIWIGGRSEAALRRATLFGDGWLGMWADAGRIAGARDRLRALSDEVARPVPRIGLLAFVHIGQNDAGRAETARFIEGQYRIPFGKIERYALIGSASEVAARLRELASAGVEEFVLFPAAADHHAQYEALADVLGNE</sequence>
<evidence type="ECO:0000313" key="6">
    <source>
        <dbReference type="EMBL" id="PXY16706.1"/>
    </source>
</evidence>
<gene>
    <name evidence="6" type="ORF">BA062_38580</name>
</gene>
<keyword evidence="2" id="KW-0288">FMN</keyword>
<dbReference type="GO" id="GO:0046306">
    <property type="term" value="P:alkanesulfonate catabolic process"/>
    <property type="evidence" value="ECO:0007669"/>
    <property type="project" value="TreeGrafter"/>
</dbReference>
<dbReference type="RefSeq" id="WP_210407129.1">
    <property type="nucleotide sequence ID" value="NZ_MASU01000036.1"/>
</dbReference>
<dbReference type="Pfam" id="PF00296">
    <property type="entry name" value="Bac_luciferase"/>
    <property type="match status" value="1"/>
</dbReference>
<proteinExistence type="predicted"/>
<name>A0A318LLF5_9PSEU</name>
<dbReference type="GO" id="GO:0008726">
    <property type="term" value="F:alkanesulfonate monooxygenase activity"/>
    <property type="evidence" value="ECO:0007669"/>
    <property type="project" value="TreeGrafter"/>
</dbReference>
<accession>A0A318LLF5</accession>